<reference evidence="5" key="1">
    <citation type="submission" date="2016-11" db="UniProtKB">
        <authorList>
            <consortium name="WormBaseParasite"/>
        </authorList>
    </citation>
    <scope>IDENTIFICATION</scope>
</reference>
<dbReference type="Pfam" id="PF00098">
    <property type="entry name" value="zf-CCHC"/>
    <property type="match status" value="1"/>
</dbReference>
<dbReference type="SUPFAM" id="SSF57756">
    <property type="entry name" value="Retrovirus zinc finger-like domains"/>
    <property type="match status" value="1"/>
</dbReference>
<dbReference type="GO" id="GO:0008270">
    <property type="term" value="F:zinc ion binding"/>
    <property type="evidence" value="ECO:0007669"/>
    <property type="project" value="UniProtKB-KW"/>
</dbReference>
<dbReference type="WBParaSite" id="MhA1_Contig363.frz3.gene13">
    <property type="protein sequence ID" value="MhA1_Contig363.frz3.gene13"/>
    <property type="gene ID" value="MhA1_Contig363.frz3.gene13"/>
</dbReference>
<sequence length="264" mass="30449">MNNSKCSACLRFIRRSEDDGYIAYNSCPFCGANEEVNDVKELNLQHLNLKDKVKKEPEMDVYMAYNELNPDRYGGNVFSWRGRSGEGGFYEDYRRGDDHRGESVDWRGRRECYECGRSGHLKKDCPNIRCLRCKLIGHRVRDCPAHKLAPKCFSCHEHGHEGWCCPKSIGGGSTLRGDGKKHCYRCLQTNHLASSCPMSSSYLNFVRKLPSSRRTWIDVEIVDGLPRGRVVPIEKGRGRSGRIEKSKGHRHSDRHEDEVRRHRY</sequence>
<protein>
    <submittedName>
        <fullName evidence="5">CCHC-type domain-containing protein</fullName>
    </submittedName>
</protein>
<keyword evidence="1" id="KW-0863">Zinc-finger</keyword>
<organism evidence="4 5">
    <name type="scientific">Meloidogyne hapla</name>
    <name type="common">Root-knot nematode worm</name>
    <dbReference type="NCBI Taxonomy" id="6305"/>
    <lineage>
        <taxon>Eukaryota</taxon>
        <taxon>Metazoa</taxon>
        <taxon>Ecdysozoa</taxon>
        <taxon>Nematoda</taxon>
        <taxon>Chromadorea</taxon>
        <taxon>Rhabditida</taxon>
        <taxon>Tylenchina</taxon>
        <taxon>Tylenchomorpha</taxon>
        <taxon>Tylenchoidea</taxon>
        <taxon>Meloidogynidae</taxon>
        <taxon>Meloidogyninae</taxon>
        <taxon>Meloidogyne</taxon>
    </lineage>
</organism>
<accession>A0A1I8BNE4</accession>
<evidence type="ECO:0000256" key="1">
    <source>
        <dbReference type="PROSITE-ProRule" id="PRU00047"/>
    </source>
</evidence>
<dbReference type="Gene3D" id="4.10.60.10">
    <property type="entry name" value="Zinc finger, CCHC-type"/>
    <property type="match status" value="2"/>
</dbReference>
<feature type="region of interest" description="Disordered" evidence="2">
    <location>
        <begin position="231"/>
        <end position="264"/>
    </location>
</feature>
<feature type="domain" description="CCHC-type" evidence="3">
    <location>
        <begin position="183"/>
        <end position="197"/>
    </location>
</feature>
<keyword evidence="4" id="KW-1185">Reference proteome</keyword>
<evidence type="ECO:0000313" key="5">
    <source>
        <dbReference type="WBParaSite" id="MhA1_Contig363.frz3.gene13"/>
    </source>
</evidence>
<feature type="compositionally biased region" description="Basic and acidic residues" evidence="2">
    <location>
        <begin position="253"/>
        <end position="264"/>
    </location>
</feature>
<dbReference type="GO" id="GO:0019899">
    <property type="term" value="F:enzyme binding"/>
    <property type="evidence" value="ECO:0007669"/>
    <property type="project" value="UniProtKB-ARBA"/>
</dbReference>
<feature type="domain" description="CCHC-type" evidence="3">
    <location>
        <begin position="129"/>
        <end position="144"/>
    </location>
</feature>
<proteinExistence type="predicted"/>
<feature type="domain" description="CCHC-type" evidence="3">
    <location>
        <begin position="112"/>
        <end position="127"/>
    </location>
</feature>
<keyword evidence="1" id="KW-0862">Zinc</keyword>
<evidence type="ECO:0000313" key="4">
    <source>
        <dbReference type="Proteomes" id="UP000095281"/>
    </source>
</evidence>
<dbReference type="Proteomes" id="UP000095281">
    <property type="component" value="Unplaced"/>
</dbReference>
<feature type="compositionally biased region" description="Basic and acidic residues" evidence="2">
    <location>
        <begin position="232"/>
        <end position="246"/>
    </location>
</feature>
<dbReference type="SMART" id="SM00343">
    <property type="entry name" value="ZnF_C2HC"/>
    <property type="match status" value="4"/>
</dbReference>
<name>A0A1I8BNE4_MELHA</name>
<dbReference type="GO" id="GO:0003676">
    <property type="term" value="F:nucleic acid binding"/>
    <property type="evidence" value="ECO:0007669"/>
    <property type="project" value="InterPro"/>
</dbReference>
<dbReference type="AlphaFoldDB" id="A0A1I8BNE4"/>
<evidence type="ECO:0000259" key="3">
    <source>
        <dbReference type="PROSITE" id="PS50158"/>
    </source>
</evidence>
<dbReference type="InterPro" id="IPR036875">
    <property type="entry name" value="Znf_CCHC_sf"/>
</dbReference>
<evidence type="ECO:0000256" key="2">
    <source>
        <dbReference type="SAM" id="MobiDB-lite"/>
    </source>
</evidence>
<dbReference type="PROSITE" id="PS50158">
    <property type="entry name" value="ZF_CCHC"/>
    <property type="match status" value="3"/>
</dbReference>
<dbReference type="InterPro" id="IPR001878">
    <property type="entry name" value="Znf_CCHC"/>
</dbReference>
<keyword evidence="1" id="KW-0479">Metal-binding</keyword>